<dbReference type="Gene3D" id="3.80.10.10">
    <property type="entry name" value="Ribonuclease Inhibitor"/>
    <property type="match status" value="7"/>
</dbReference>
<dbReference type="SMART" id="SM00369">
    <property type="entry name" value="LRR_TYP"/>
    <property type="match status" value="26"/>
</dbReference>
<dbReference type="FunFam" id="3.30.70.1390:FF:000006">
    <property type="entry name" value="Cyclic GMP-binding protein C"/>
    <property type="match status" value="1"/>
</dbReference>
<keyword evidence="1" id="KW-0433">Leucine-rich repeat</keyword>
<dbReference type="GO" id="GO:0005737">
    <property type="term" value="C:cytoplasm"/>
    <property type="evidence" value="ECO:0007669"/>
    <property type="project" value="TreeGrafter"/>
</dbReference>
<feature type="compositionally biased region" description="Basic and acidic residues" evidence="9">
    <location>
        <begin position="1070"/>
        <end position="1080"/>
    </location>
</feature>
<dbReference type="InterPro" id="IPR032675">
    <property type="entry name" value="LRR_dom_sf"/>
</dbReference>
<dbReference type="FunFam" id="3.40.50.2000:FF:000190">
    <property type="entry name" value="Uncharacterized protein"/>
    <property type="match status" value="1"/>
</dbReference>
<feature type="region of interest" description="Disordered" evidence="9">
    <location>
        <begin position="1746"/>
        <end position="1784"/>
    </location>
</feature>
<dbReference type="Gene3D" id="3.30.70.1390">
    <property type="entry name" value="ROC domain from the Parkinson's disease-associated leucine-rich repeat kinase 2"/>
    <property type="match status" value="1"/>
</dbReference>
<protein>
    <recommendedName>
        <fullName evidence="5">Leucine-rich repeat protein SHOC-2</fullName>
    </recommendedName>
    <alternativeName>
        <fullName evidence="8">Protein soc-2 homolog</fullName>
    </alternativeName>
    <alternativeName>
        <fullName evidence="6 7">protein Sur-8 homolog</fullName>
    </alternativeName>
</protein>
<evidence type="ECO:0000256" key="7">
    <source>
        <dbReference type="ARBA" id="ARBA00029998"/>
    </source>
</evidence>
<sequence length="2269" mass="256263">MATPLSLRHMLESREWEIGGKRKTLWTLNLSEHGLPQLPDELYDLEELEALVLDGNKGIKLSNELKSLSNLKVLSLSSCSLDTVPAVVMKLQQLESLQLKNNKNIIVPDEMSGLVSLTALNLDDCNLNTVPAVVMKLTQVKELILSSNNNITLPNELSALSNLTALDIGDCDLDTVPTEVIKLTQLETLILSSNNNITLPHEMSGLSNLTALDLGDCNLDTIPAAVMKLTHLTKLNLYNNKNIILPDEMSGLSNLTILDLEGCNLDTVPPQVWKLTQLERLYLSYNPLQTLPAEIGKLTNIKHLHLHDCQLHTLPPQVWRLTQLELLDLSSNPLQTLPAEVGQLTNVKHLDLSYCKLHTLPPEVLRLTQLEQLDLRSNPLQTLPAEVGQLTKVEQLFLSNCKLHKLPPEVWGLTQLEWLYLYNNPLQTLPAEIGQLTNVKDLDLSDCQLHTLPPELWGLTRLEWLDLSSNPLQTLPAEVGQLTNVKHLDLSYCKLHTLPPEVLRLTQLEQLDLRSNPLQTLPAEVGQLTNVKHLELFDCELHTLPPEVGRLTRLERLDLSSNPLQTLPAEIGQLTNVKDLDLSDCQLHTLPPELWGLTRLEWLDLSSNPLQTLPAEVGQLTRVEHLDLDDCQLRTLPPEVGRLTQLEWLDLRSNPLQTLPAEVGQLTNVYHLSLSDCQLHNLPPELGRLTQLEQLDLEKNDLTDIPREIGLLRKMDKLNLSNNRLISLPGEISAMAGLKELNVSENKLTHLPDTICLLQNLETFNATENHIEALPAKFGQLKNLRDLDVSGNRLIKPPAEVCDQGIVAIGEYFDELAHSEEDVSARLKIVVLGEKMAGKTSLVRTLRMGESTLTEEADRTHCVEITRWAPDDNITFEVYDFGGHDVYHLTHQFFLTQDALNVLTVNLNTYSCTEQCYTEAVGFWLNTLNARVPGAVITIVGSKSDRVSSEEVKEKTRDIKERFTRQQQTWPRTIQQQITNLENILAGVKAQAETDHEEVKQQLQRTRQLLTRPLRFTGVCCVSSAEPTSGLDTLKSHILDTANNSELFPTLRRVLPRTWVDFEQQLRELRDKGTKKHDSYEITMSDNDDSFTEKHDSSAIENDDSSSNNDDSSTDDEDSSTDDDDSSNDDRDTTLDFETDEKPKWMTRTDCLQRGQLVGLTADRLEPVLSYLQQVGTILRYTNIPELKDLVFHDPSGLIYVIKELFHHDLKEVFSNKYPRLKGFSNTKLKKIRKDLSSRGYLPKEIVIALLGPHATPVGNVKVITNLMEHFGLCYTERSDEQDGETSTPSGYCIPWYIREERPATMKQGVQEHEKKELTVTCDIARFCPRGLFERLSVVVNKLIRSRQDWKDVIVAVRDSLPVIVYRETKDEHVNIIMKLSIPAQTVQGTQAIWDVISPLKDKLTTLLQEWPGLLYLLVYSAFTQVQQPKLTSSTIIPTFEVGPRGCTVQHSGVALEFPEGSVRQTRFISVEVETVPVTDDVQTNFTAMSAVLTVEQDFPQRFLRPVTVRLPWVWTQPGQSHEETTQRTETVVLHYDREHGWTVFPTNLQEGPETVIFETDRFQSYVVTKVKRVYNEIVQLWGFIWNGYCQDKVYLIVMPNKVFLPERFVNLLCVHKLDDASDFFSIGYVSPTHMTKQRISMTNRELIKAYLPTDYDIQIDPRDLRPDGMIFEFPPADRNRYSFAVEKRTGVPEKDIYQGRIIFERLDLKGNVKDVSAGGIDRLPVMLHSKSQGATSGAFVPQEVVSQHQDTGLRQRSSSQQHQQAGPEPTASPPPRQQRQKPSRQIMVAIAMVTLAIIVHQFFTRLSGGGEKAPQNETSKLWVDKWLPLEMGLLLPISFVAGLFSAIFGIWLFVFRKGPRVPIVLLLSDEYGTSNGGISTINRQVGQTLTKAKAVVYATALRVPKQDQEAADRDGVTLIEPDRLGKNTEPTLDWLTYYHSVHYPNLPRDVTCIIGHADSTDTAARNIWEQRYPQADLMTFNHVIPEDTEYYKGGRKAMKAWEKEKDMLEKVGNAKAAFSVGKRIYDHFSTKYKGDKKPQNHYIFLPKPSELFLAVNVRPGGEQKVVLTAGRVRTVEKLKGHDLAAQAMGEVVKEVKNTRLRVRGISEDDWETSLKILEDNLNSPDLNPTRLPYGTQEDIRDDMMTAHLVLMPSHSEPFGLVGLEAIAAGIPVLISDKTGLAGMILDLIKQKKLSPEHRHVIVETSVNDSNPAGDARRWAGRIVDILKHSDSEFEKAARFKRELVESRYWEESHRTFLQACGITAGDPD</sequence>
<dbReference type="SMART" id="SM00364">
    <property type="entry name" value="LRR_BAC"/>
    <property type="match status" value="16"/>
</dbReference>
<dbReference type="InterPro" id="IPR027417">
    <property type="entry name" value="P-loop_NTPase"/>
</dbReference>
<dbReference type="FunFam" id="3.80.10.10:FF:000095">
    <property type="entry name" value="LRR receptor-like serine/threonine-protein kinase GSO1"/>
    <property type="match status" value="1"/>
</dbReference>
<dbReference type="PANTHER" id="PTHR48051">
    <property type="match status" value="1"/>
</dbReference>
<evidence type="ECO:0000256" key="5">
    <source>
        <dbReference type="ARBA" id="ARBA00023907"/>
    </source>
</evidence>
<evidence type="ECO:0000259" key="11">
    <source>
        <dbReference type="PROSITE" id="PS51424"/>
    </source>
</evidence>
<dbReference type="GO" id="GO:0000166">
    <property type="term" value="F:nucleotide binding"/>
    <property type="evidence" value="ECO:0007669"/>
    <property type="project" value="UniProtKB-KW"/>
</dbReference>
<dbReference type="SUPFAM" id="SSF53756">
    <property type="entry name" value="UDP-Glycosyltransferase/glycogen phosphorylase"/>
    <property type="match status" value="1"/>
</dbReference>
<dbReference type="InterPro" id="IPR003591">
    <property type="entry name" value="Leu-rich_rpt_typical-subtyp"/>
</dbReference>
<dbReference type="OrthoDB" id="676979at2759"/>
<evidence type="ECO:0000256" key="1">
    <source>
        <dbReference type="ARBA" id="ARBA00022614"/>
    </source>
</evidence>
<evidence type="ECO:0000256" key="4">
    <source>
        <dbReference type="ARBA" id="ARBA00023136"/>
    </source>
</evidence>
<feature type="compositionally biased region" description="Low complexity" evidence="9">
    <location>
        <begin position="1755"/>
        <end position="1765"/>
    </location>
</feature>
<accession>A0A8J9VFF7</accession>
<dbReference type="SUPFAM" id="SSF52058">
    <property type="entry name" value="L domain-like"/>
    <property type="match status" value="3"/>
</dbReference>
<reference evidence="12" key="1">
    <citation type="submission" date="2022-01" db="EMBL/GenBank/DDBJ databases">
        <authorList>
            <person name="Braso-Vives M."/>
        </authorList>
    </citation>
    <scope>NUCLEOTIDE SEQUENCE</scope>
</reference>
<dbReference type="Gene3D" id="3.40.50.2000">
    <property type="entry name" value="Glycogen Phosphorylase B"/>
    <property type="match status" value="1"/>
</dbReference>
<feature type="transmembrane region" description="Helical" evidence="10">
    <location>
        <begin position="1787"/>
        <end position="1804"/>
    </location>
</feature>
<dbReference type="Proteomes" id="UP000838412">
    <property type="component" value="Chromosome 11"/>
</dbReference>
<dbReference type="FunFam" id="3.80.10.10:FF:001164">
    <property type="entry name" value="GH01279p"/>
    <property type="match status" value="1"/>
</dbReference>
<dbReference type="SUPFAM" id="SSF52540">
    <property type="entry name" value="P-loop containing nucleoside triphosphate hydrolases"/>
    <property type="match status" value="1"/>
</dbReference>
<dbReference type="InterPro" id="IPR055414">
    <property type="entry name" value="LRR_R13L4/SHOC2-like"/>
</dbReference>
<keyword evidence="4 10" id="KW-0472">Membrane</keyword>
<dbReference type="InterPro" id="IPR001611">
    <property type="entry name" value="Leu-rich_rpt"/>
</dbReference>
<dbReference type="Pfam" id="PF08477">
    <property type="entry name" value="Roc"/>
    <property type="match status" value="1"/>
</dbReference>
<proteinExistence type="predicted"/>
<organism evidence="12 13">
    <name type="scientific">Branchiostoma lanceolatum</name>
    <name type="common">Common lancelet</name>
    <name type="synonym">Amphioxus lanceolatum</name>
    <dbReference type="NCBI Taxonomy" id="7740"/>
    <lineage>
        <taxon>Eukaryota</taxon>
        <taxon>Metazoa</taxon>
        <taxon>Chordata</taxon>
        <taxon>Cephalochordata</taxon>
        <taxon>Leptocardii</taxon>
        <taxon>Amphioxiformes</taxon>
        <taxon>Branchiostomatidae</taxon>
        <taxon>Branchiostoma</taxon>
    </lineage>
</organism>
<dbReference type="Pfam" id="PF23598">
    <property type="entry name" value="LRR_14"/>
    <property type="match status" value="2"/>
</dbReference>
<feature type="domain" description="Roc" evidence="11">
    <location>
        <begin position="820"/>
        <end position="1010"/>
    </location>
</feature>
<feature type="compositionally biased region" description="Basic and acidic residues" evidence="9">
    <location>
        <begin position="1128"/>
        <end position="1139"/>
    </location>
</feature>
<dbReference type="Gene3D" id="3.40.50.300">
    <property type="entry name" value="P-loop containing nucleotide triphosphate hydrolases"/>
    <property type="match status" value="1"/>
</dbReference>
<evidence type="ECO:0000313" key="13">
    <source>
        <dbReference type="Proteomes" id="UP000838412"/>
    </source>
</evidence>
<keyword evidence="10" id="KW-0812">Transmembrane</keyword>
<dbReference type="PANTHER" id="PTHR48051:SF54">
    <property type="entry name" value="LEUCINE-RICH REPEAT-CONTAINING PROTEIN"/>
    <property type="match status" value="1"/>
</dbReference>
<evidence type="ECO:0000256" key="6">
    <source>
        <dbReference type="ARBA" id="ARBA00029588"/>
    </source>
</evidence>
<evidence type="ECO:0000313" key="12">
    <source>
        <dbReference type="EMBL" id="CAH1239277.1"/>
    </source>
</evidence>
<evidence type="ECO:0000256" key="9">
    <source>
        <dbReference type="SAM" id="MobiDB-lite"/>
    </source>
</evidence>
<dbReference type="InterPro" id="IPR050216">
    <property type="entry name" value="LRR_domain-containing"/>
</dbReference>
<dbReference type="GO" id="GO:0009966">
    <property type="term" value="P:regulation of signal transduction"/>
    <property type="evidence" value="ECO:0007669"/>
    <property type="project" value="UniProtKB-ARBA"/>
</dbReference>
<evidence type="ECO:0000256" key="8">
    <source>
        <dbReference type="ARBA" id="ARBA00032455"/>
    </source>
</evidence>
<gene>
    <name evidence="12" type="primary">MFHAS1</name>
    <name evidence="12" type="ORF">BLAG_LOCUS3626</name>
</gene>
<keyword evidence="2" id="KW-0677">Repeat</keyword>
<keyword evidence="10" id="KW-1133">Transmembrane helix</keyword>
<evidence type="ECO:0000256" key="3">
    <source>
        <dbReference type="ARBA" id="ARBA00022741"/>
    </source>
</evidence>
<name>A0A8J9VFF7_BRALA</name>
<keyword evidence="3" id="KW-0547">Nucleotide-binding</keyword>
<dbReference type="EMBL" id="OV696696">
    <property type="protein sequence ID" value="CAH1239277.1"/>
    <property type="molecule type" value="Genomic_DNA"/>
</dbReference>
<evidence type="ECO:0000256" key="10">
    <source>
        <dbReference type="SAM" id="Phobius"/>
    </source>
</evidence>
<dbReference type="InterPro" id="IPR020859">
    <property type="entry name" value="ROC"/>
</dbReference>
<keyword evidence="13" id="KW-1185">Reference proteome</keyword>
<dbReference type="Pfam" id="PF13855">
    <property type="entry name" value="LRR_8"/>
    <property type="match status" value="6"/>
</dbReference>
<feature type="transmembrane region" description="Helical" evidence="10">
    <location>
        <begin position="1834"/>
        <end position="1856"/>
    </location>
</feature>
<feature type="region of interest" description="Disordered" evidence="9">
    <location>
        <begin position="1070"/>
        <end position="1139"/>
    </location>
</feature>
<dbReference type="Pfam" id="PF20706">
    <property type="entry name" value="GT4-conflict"/>
    <property type="match status" value="1"/>
</dbReference>
<dbReference type="PROSITE" id="PS51450">
    <property type="entry name" value="LRR"/>
    <property type="match status" value="6"/>
</dbReference>
<evidence type="ECO:0000256" key="2">
    <source>
        <dbReference type="ARBA" id="ARBA00022737"/>
    </source>
</evidence>
<feature type="compositionally biased region" description="Acidic residues" evidence="9">
    <location>
        <begin position="1112"/>
        <end position="1127"/>
    </location>
</feature>
<dbReference type="CDD" id="cd03801">
    <property type="entry name" value="GT4_PimA-like"/>
    <property type="match status" value="1"/>
</dbReference>
<dbReference type="SMART" id="SM00365">
    <property type="entry name" value="LRR_SD22"/>
    <property type="match status" value="10"/>
</dbReference>
<dbReference type="PROSITE" id="PS51424">
    <property type="entry name" value="ROC"/>
    <property type="match status" value="1"/>
</dbReference>
<dbReference type="Gene3D" id="2.60.220.30">
    <property type="match status" value="1"/>
</dbReference>